<evidence type="ECO:0000313" key="2">
    <source>
        <dbReference type="Proteomes" id="UP000050898"/>
    </source>
</evidence>
<reference evidence="1 2" key="1">
    <citation type="journal article" date="2015" name="Genome Announc.">
        <title>Expanding the biotechnology potential of lactobacilli through comparative genomics of 213 strains and associated genera.</title>
        <authorList>
            <person name="Sun Z."/>
            <person name="Harris H.M."/>
            <person name="McCann A."/>
            <person name="Guo C."/>
            <person name="Argimon S."/>
            <person name="Zhang W."/>
            <person name="Yang X."/>
            <person name="Jeffery I.B."/>
            <person name="Cooney J.C."/>
            <person name="Kagawa T.F."/>
            <person name="Liu W."/>
            <person name="Song Y."/>
            <person name="Salvetti E."/>
            <person name="Wrobel A."/>
            <person name="Rasinkangas P."/>
            <person name="Parkhill J."/>
            <person name="Rea M.C."/>
            <person name="O'Sullivan O."/>
            <person name="Ritari J."/>
            <person name="Douillard F.P."/>
            <person name="Paul Ross R."/>
            <person name="Yang R."/>
            <person name="Briner A.E."/>
            <person name="Felis G.E."/>
            <person name="de Vos W.M."/>
            <person name="Barrangou R."/>
            <person name="Klaenhammer T.R."/>
            <person name="Caufield P.W."/>
            <person name="Cui Y."/>
            <person name="Zhang H."/>
            <person name="O'Toole P.W."/>
        </authorList>
    </citation>
    <scope>NUCLEOTIDE SEQUENCE [LARGE SCALE GENOMIC DNA]</scope>
    <source>
        <strain evidence="1 2">DSM 20444</strain>
    </source>
</reference>
<protein>
    <submittedName>
        <fullName evidence="1">Phage protein</fullName>
    </submittedName>
</protein>
<evidence type="ECO:0000313" key="1">
    <source>
        <dbReference type="EMBL" id="KRN08950.1"/>
    </source>
</evidence>
<name>J0L7H6_9LACO</name>
<organism evidence="1 2">
    <name type="scientific">Liquorilactobacillus mali KCTC 3596 = DSM 20444</name>
    <dbReference type="NCBI Taxonomy" id="1046596"/>
    <lineage>
        <taxon>Bacteria</taxon>
        <taxon>Bacillati</taxon>
        <taxon>Bacillota</taxon>
        <taxon>Bacilli</taxon>
        <taxon>Lactobacillales</taxon>
        <taxon>Lactobacillaceae</taxon>
        <taxon>Liquorilactobacillus</taxon>
    </lineage>
</organism>
<keyword evidence="2" id="KW-1185">Reference proteome</keyword>
<sequence>MITLNFKGKDKEYKFDYASFFRANKIFSTKNPENGTSNNDGAGSIWVSLVTGDDSAIFNAVSSLLPAKATEDEVVETINKYDGDISEDLKEELQESAFFKKAAKRWMKFTDLFVEGKEAKTENDKMELKVMKNTLEEVKKSLS</sequence>
<dbReference type="RefSeq" id="WP_003687858.1">
    <property type="nucleotide sequence ID" value="NZ_AKKT01000031.1"/>
</dbReference>
<proteinExistence type="predicted"/>
<dbReference type="OrthoDB" id="2146232at2"/>
<dbReference type="GeneID" id="98316633"/>
<dbReference type="AlphaFoldDB" id="J0L7H6"/>
<dbReference type="Proteomes" id="UP000050898">
    <property type="component" value="Unassembled WGS sequence"/>
</dbReference>
<accession>J0L7H6</accession>
<comment type="caution">
    <text evidence="1">The sequence shown here is derived from an EMBL/GenBank/DDBJ whole genome shotgun (WGS) entry which is preliminary data.</text>
</comment>
<dbReference type="EMBL" id="AYYH01000039">
    <property type="protein sequence ID" value="KRN08950.1"/>
    <property type="molecule type" value="Genomic_DNA"/>
</dbReference>
<gene>
    <name evidence="1" type="ORF">FD00_GL001514</name>
</gene>
<dbReference type="PATRIC" id="fig|1046596.6.peg.1596"/>